<dbReference type="EMBL" id="SCEB01001673">
    <property type="protein sequence ID" value="RXM96364.1"/>
    <property type="molecule type" value="Genomic_DNA"/>
</dbReference>
<accession>A0A444V7E4</accession>
<feature type="compositionally biased region" description="Basic and acidic residues" evidence="1">
    <location>
        <begin position="77"/>
        <end position="91"/>
    </location>
</feature>
<evidence type="ECO:0000313" key="2">
    <source>
        <dbReference type="EMBL" id="RXM96364.1"/>
    </source>
</evidence>
<keyword evidence="3" id="KW-1185">Reference proteome</keyword>
<sequence>MYGSEAGGSESGLWHIAKNCKRSAAENDVVESDTEEGAAELATSEAGVSTESVRVELDTVGTTEAVAEPEVAGQGGSDREQVCGGKVRDGSEGGDELQVSEQTGTGMVIEGEGVGEVGSKEDVAFKFPKWKRIRKVQHSDSPAKCGMSLGNVACDERAVMEVEGSVPKKGVAPQALEHDSADSDGEEGGSDTDSLCSYELSVSQQARGGYSAQSIQKFLEFVKDRRGINVRDHFPNVMLFVGSANQVMRDAAALGLEKKEKD</sequence>
<comment type="caution">
    <text evidence="2">The sequence shown here is derived from an EMBL/GenBank/DDBJ whole genome shotgun (WGS) entry which is preliminary data.</text>
</comment>
<gene>
    <name evidence="2" type="ORF">EOD39_15777</name>
</gene>
<feature type="region of interest" description="Disordered" evidence="1">
    <location>
        <begin position="165"/>
        <end position="194"/>
    </location>
</feature>
<evidence type="ECO:0000256" key="1">
    <source>
        <dbReference type="SAM" id="MobiDB-lite"/>
    </source>
</evidence>
<organism evidence="2 3">
    <name type="scientific">Acipenser ruthenus</name>
    <name type="common">Sterlet sturgeon</name>
    <dbReference type="NCBI Taxonomy" id="7906"/>
    <lineage>
        <taxon>Eukaryota</taxon>
        <taxon>Metazoa</taxon>
        <taxon>Chordata</taxon>
        <taxon>Craniata</taxon>
        <taxon>Vertebrata</taxon>
        <taxon>Euteleostomi</taxon>
        <taxon>Actinopterygii</taxon>
        <taxon>Chondrostei</taxon>
        <taxon>Acipenseriformes</taxon>
        <taxon>Acipenseridae</taxon>
        <taxon>Acipenser</taxon>
    </lineage>
</organism>
<name>A0A444V7E4_ACIRT</name>
<dbReference type="Proteomes" id="UP000289886">
    <property type="component" value="Unassembled WGS sequence"/>
</dbReference>
<feature type="region of interest" description="Disordered" evidence="1">
    <location>
        <begin position="26"/>
        <end position="114"/>
    </location>
</feature>
<proteinExistence type="predicted"/>
<reference evidence="2 3" key="1">
    <citation type="submission" date="2019-01" db="EMBL/GenBank/DDBJ databases">
        <title>Draft Genome and Complete Hox-Cluster Characterization of the Sterlet Sturgeon (Acipenser ruthenus).</title>
        <authorList>
            <person name="Wei Q."/>
        </authorList>
    </citation>
    <scope>NUCLEOTIDE SEQUENCE [LARGE SCALE GENOMIC DNA]</scope>
    <source>
        <strain evidence="2">WHYD16114868_AA</strain>
        <tissue evidence="2">Blood</tissue>
    </source>
</reference>
<protein>
    <submittedName>
        <fullName evidence="2">Uncharacterized protein</fullName>
    </submittedName>
</protein>
<evidence type="ECO:0000313" key="3">
    <source>
        <dbReference type="Proteomes" id="UP000289886"/>
    </source>
</evidence>
<dbReference type="AlphaFoldDB" id="A0A444V7E4"/>
<feature type="compositionally biased region" description="Acidic residues" evidence="1">
    <location>
        <begin position="28"/>
        <end position="38"/>
    </location>
</feature>